<dbReference type="InterPro" id="IPR016032">
    <property type="entry name" value="Sig_transdc_resp-reg_C-effctor"/>
</dbReference>
<dbReference type="HOGENOM" id="CLU_088180_0_0_9"/>
<dbReference type="OrthoDB" id="2191463at2"/>
<dbReference type="InterPro" id="IPR036388">
    <property type="entry name" value="WH-like_DNA-bd_sf"/>
</dbReference>
<dbReference type="AlphaFoldDB" id="R2QG40"/>
<sequence length="254" mass="29748">MQHVLILTKNFLAEESLIRKFQRMNNEVFCSTDLFNRLKKGTLSPFLSYFQWIVLSESLCNSEAEQILQLLKKQSSLILRRVEIMPNEEEQSYWQEQGIVDWITQDTSYELLREKMNELQLRMNQEAQLGNQIVNFPTPGEETASNNLKLLMKSLSKTEKRVFDYLIQAYSANNVLSRQELCNYLWQDGSTSSNMSQLSCLINKLKNKFELHGIRGETIITLWGRGYKLSSAFYDYWMESSQQLEELNSYSAIN</sequence>
<feature type="domain" description="OmpR/PhoB-type" evidence="5">
    <location>
        <begin position="124"/>
        <end position="231"/>
    </location>
</feature>
<evidence type="ECO:0000313" key="7">
    <source>
        <dbReference type="Proteomes" id="UP000013782"/>
    </source>
</evidence>
<dbReference type="InterPro" id="IPR001867">
    <property type="entry name" value="OmpR/PhoB-type_DNA-bd"/>
</dbReference>
<dbReference type="EMBL" id="AJAQ01000015">
    <property type="protein sequence ID" value="EOH94213.1"/>
    <property type="molecule type" value="Genomic_DNA"/>
</dbReference>
<proteinExistence type="predicted"/>
<dbReference type="RefSeq" id="WP_010756939.1">
    <property type="nucleotide sequence ID" value="NZ_ASWD01000001.1"/>
</dbReference>
<comment type="caution">
    <text evidence="6">The sequence shown here is derived from an EMBL/GenBank/DDBJ whole genome shotgun (WGS) entry which is preliminary data.</text>
</comment>
<dbReference type="eggNOG" id="COG0745">
    <property type="taxonomic scope" value="Bacteria"/>
</dbReference>
<dbReference type="Proteomes" id="UP000013782">
    <property type="component" value="Unassembled WGS sequence"/>
</dbReference>
<dbReference type="PROSITE" id="PS51755">
    <property type="entry name" value="OMPR_PHOB"/>
    <property type="match status" value="1"/>
</dbReference>
<keyword evidence="1" id="KW-0805">Transcription regulation</keyword>
<dbReference type="STRING" id="160454.RV10_GL001999"/>
<dbReference type="GO" id="GO:0003677">
    <property type="term" value="F:DNA binding"/>
    <property type="evidence" value="ECO:0007669"/>
    <property type="project" value="UniProtKB-UniRule"/>
</dbReference>
<accession>R2QG40</accession>
<evidence type="ECO:0000256" key="3">
    <source>
        <dbReference type="ARBA" id="ARBA00023163"/>
    </source>
</evidence>
<dbReference type="Pfam" id="PF00486">
    <property type="entry name" value="Trans_reg_C"/>
    <property type="match status" value="1"/>
</dbReference>
<protein>
    <recommendedName>
        <fullName evidence="5">OmpR/PhoB-type domain-containing protein</fullName>
    </recommendedName>
</protein>
<evidence type="ECO:0000256" key="1">
    <source>
        <dbReference type="ARBA" id="ARBA00023015"/>
    </source>
</evidence>
<evidence type="ECO:0000259" key="5">
    <source>
        <dbReference type="PROSITE" id="PS51755"/>
    </source>
</evidence>
<dbReference type="SMART" id="SM00862">
    <property type="entry name" value="Trans_reg_C"/>
    <property type="match status" value="1"/>
</dbReference>
<dbReference type="PATRIC" id="fig|1158607.3.peg.1915"/>
<gene>
    <name evidence="6" type="ORF">UAU_01948</name>
</gene>
<dbReference type="GO" id="GO:0000160">
    <property type="term" value="P:phosphorelay signal transduction system"/>
    <property type="evidence" value="ECO:0007669"/>
    <property type="project" value="InterPro"/>
</dbReference>
<keyword evidence="2 4" id="KW-0238">DNA-binding</keyword>
<dbReference type="SUPFAM" id="SSF46894">
    <property type="entry name" value="C-terminal effector domain of the bipartite response regulators"/>
    <property type="match status" value="1"/>
</dbReference>
<evidence type="ECO:0000256" key="2">
    <source>
        <dbReference type="ARBA" id="ARBA00023125"/>
    </source>
</evidence>
<name>R2QG40_9ENTE</name>
<organism evidence="6 7">
    <name type="scientific">Enterococcus pallens ATCC BAA-351</name>
    <dbReference type="NCBI Taxonomy" id="1158607"/>
    <lineage>
        <taxon>Bacteria</taxon>
        <taxon>Bacillati</taxon>
        <taxon>Bacillota</taxon>
        <taxon>Bacilli</taxon>
        <taxon>Lactobacillales</taxon>
        <taxon>Enterococcaceae</taxon>
        <taxon>Enterococcus</taxon>
    </lineage>
</organism>
<dbReference type="GO" id="GO:0006355">
    <property type="term" value="P:regulation of DNA-templated transcription"/>
    <property type="evidence" value="ECO:0007669"/>
    <property type="project" value="InterPro"/>
</dbReference>
<dbReference type="Gene3D" id="1.10.10.10">
    <property type="entry name" value="Winged helix-like DNA-binding domain superfamily/Winged helix DNA-binding domain"/>
    <property type="match status" value="1"/>
</dbReference>
<keyword evidence="3" id="KW-0804">Transcription</keyword>
<reference evidence="6 7" key="1">
    <citation type="submission" date="2013-02" db="EMBL/GenBank/DDBJ databases">
        <title>The Genome Sequence of Enterococcus pallens BAA-351.</title>
        <authorList>
            <consortium name="The Broad Institute Genome Sequencing Platform"/>
            <consortium name="The Broad Institute Genome Sequencing Center for Infectious Disease"/>
            <person name="Earl A.M."/>
            <person name="Gilmore M.S."/>
            <person name="Lebreton F."/>
            <person name="Walker B."/>
            <person name="Young S.K."/>
            <person name="Zeng Q."/>
            <person name="Gargeya S."/>
            <person name="Fitzgerald M."/>
            <person name="Haas B."/>
            <person name="Abouelleil A."/>
            <person name="Alvarado L."/>
            <person name="Arachchi H.M."/>
            <person name="Berlin A.M."/>
            <person name="Chapman S.B."/>
            <person name="Dewar J."/>
            <person name="Goldberg J."/>
            <person name="Griggs A."/>
            <person name="Gujja S."/>
            <person name="Hansen M."/>
            <person name="Howarth C."/>
            <person name="Imamovic A."/>
            <person name="Larimer J."/>
            <person name="McCowan C."/>
            <person name="Murphy C."/>
            <person name="Neiman D."/>
            <person name="Pearson M."/>
            <person name="Priest M."/>
            <person name="Roberts A."/>
            <person name="Saif S."/>
            <person name="Shea T."/>
            <person name="Sisk P."/>
            <person name="Sykes S."/>
            <person name="Wortman J."/>
            <person name="Nusbaum C."/>
            <person name="Birren B."/>
        </authorList>
    </citation>
    <scope>NUCLEOTIDE SEQUENCE [LARGE SCALE GENOMIC DNA]</scope>
    <source>
        <strain evidence="6 7">ATCC BAA-351</strain>
    </source>
</reference>
<evidence type="ECO:0000313" key="6">
    <source>
        <dbReference type="EMBL" id="EOH94213.1"/>
    </source>
</evidence>
<feature type="DNA-binding region" description="OmpR/PhoB-type" evidence="4">
    <location>
        <begin position="124"/>
        <end position="231"/>
    </location>
</feature>
<keyword evidence="7" id="KW-1185">Reference proteome</keyword>
<evidence type="ECO:0000256" key="4">
    <source>
        <dbReference type="PROSITE-ProRule" id="PRU01091"/>
    </source>
</evidence>